<keyword evidence="3" id="KW-1185">Reference proteome</keyword>
<evidence type="ECO:0000313" key="3">
    <source>
        <dbReference type="Proteomes" id="UP001597277"/>
    </source>
</evidence>
<comment type="caution">
    <text evidence="2">The sequence shown here is derived from an EMBL/GenBank/DDBJ whole genome shotgun (WGS) entry which is preliminary data.</text>
</comment>
<evidence type="ECO:0008006" key="4">
    <source>
        <dbReference type="Google" id="ProtNLM"/>
    </source>
</evidence>
<feature type="signal peptide" evidence="1">
    <location>
        <begin position="1"/>
        <end position="23"/>
    </location>
</feature>
<dbReference type="EMBL" id="JBHUEE010000014">
    <property type="protein sequence ID" value="MFD1719819.1"/>
    <property type="molecule type" value="Genomic_DNA"/>
</dbReference>
<dbReference type="RefSeq" id="WP_388010873.1">
    <property type="nucleotide sequence ID" value="NZ_JBHUEE010000014.1"/>
</dbReference>
<proteinExistence type="predicted"/>
<dbReference type="Proteomes" id="UP001597277">
    <property type="component" value="Unassembled WGS sequence"/>
</dbReference>
<feature type="chain" id="PRO_5047148089" description="DNA modification methylase" evidence="1">
    <location>
        <begin position="24"/>
        <end position="170"/>
    </location>
</feature>
<name>A0ABW4LCA1_9MICO</name>
<accession>A0ABW4LCA1</accession>
<reference evidence="3" key="1">
    <citation type="journal article" date="2019" name="Int. J. Syst. Evol. Microbiol.">
        <title>The Global Catalogue of Microorganisms (GCM) 10K type strain sequencing project: providing services to taxonomists for standard genome sequencing and annotation.</title>
        <authorList>
            <consortium name="The Broad Institute Genomics Platform"/>
            <consortium name="The Broad Institute Genome Sequencing Center for Infectious Disease"/>
            <person name="Wu L."/>
            <person name="Ma J."/>
        </authorList>
    </citation>
    <scope>NUCLEOTIDE SEQUENCE [LARGE SCALE GENOMIC DNA]</scope>
    <source>
        <strain evidence="3">JCM 17130</strain>
    </source>
</reference>
<dbReference type="PROSITE" id="PS51257">
    <property type="entry name" value="PROKAR_LIPOPROTEIN"/>
    <property type="match status" value="1"/>
</dbReference>
<evidence type="ECO:0000256" key="1">
    <source>
        <dbReference type="SAM" id="SignalP"/>
    </source>
</evidence>
<organism evidence="2 3">
    <name type="scientific">Georgenia deserti</name>
    <dbReference type="NCBI Taxonomy" id="2093781"/>
    <lineage>
        <taxon>Bacteria</taxon>
        <taxon>Bacillati</taxon>
        <taxon>Actinomycetota</taxon>
        <taxon>Actinomycetes</taxon>
        <taxon>Micrococcales</taxon>
        <taxon>Bogoriellaceae</taxon>
        <taxon>Georgenia</taxon>
    </lineage>
</organism>
<protein>
    <recommendedName>
        <fullName evidence="4">DNA modification methylase</fullName>
    </recommendedName>
</protein>
<sequence>MPRTARTRLVALGVGAAAVTALAGGCAVMNPITTAHPYAPSDGIRVPLNQALVVENLMVLTDGDGTSGHILGAVVNRSNEPAEVSLTIGEGGSPIPVRIDAQDEVNLTNAGITAESLEAEPGAVVPSVVSSESSGDMTVQVPVLDGTIPPYDDYLEAVENGEEWTPTAAE</sequence>
<keyword evidence="1" id="KW-0732">Signal</keyword>
<gene>
    <name evidence="2" type="ORF">ACFSE6_18410</name>
</gene>
<evidence type="ECO:0000313" key="2">
    <source>
        <dbReference type="EMBL" id="MFD1719819.1"/>
    </source>
</evidence>